<name>A0AA41UAM7_9HYPH</name>
<proteinExistence type="predicted"/>
<accession>A0AA41UAM7</accession>
<dbReference type="Proteomes" id="UP001156140">
    <property type="component" value="Unassembled WGS sequence"/>
</dbReference>
<comment type="caution">
    <text evidence="1">The sequence shown here is derived from an EMBL/GenBank/DDBJ whole genome shotgun (WGS) entry which is preliminary data.</text>
</comment>
<keyword evidence="2" id="KW-1185">Reference proteome</keyword>
<organism evidence="1 2">
    <name type="scientific">Paradevosia shaoguanensis</name>
    <dbReference type="NCBI Taxonomy" id="1335043"/>
    <lineage>
        <taxon>Bacteria</taxon>
        <taxon>Pseudomonadati</taxon>
        <taxon>Pseudomonadota</taxon>
        <taxon>Alphaproteobacteria</taxon>
        <taxon>Hyphomicrobiales</taxon>
        <taxon>Devosiaceae</taxon>
        <taxon>Paradevosia</taxon>
    </lineage>
</organism>
<dbReference type="RefSeq" id="WP_281735389.1">
    <property type="nucleotide sequence ID" value="NZ_JAKETQ010000001.1"/>
</dbReference>
<dbReference type="AlphaFoldDB" id="A0AA41UAM7"/>
<reference evidence="1" key="1">
    <citation type="submission" date="2022-03" db="EMBL/GenBank/DDBJ databases">
        <title>The complete genome sequence of a Methyloterrigena soli.</title>
        <authorList>
            <person name="Zi Z."/>
        </authorList>
    </citation>
    <scope>NUCLEOTIDE SEQUENCE</scope>
    <source>
        <strain evidence="1">M48</strain>
    </source>
</reference>
<sequence length="118" mass="12935">MIDLYRYRIGDTLVCAASREAVVAAFGNEAEFERYFGGSMSFGLPSRPDYLGVWGARNASRFRRILRQAGFDFEVCANPPPAPHTLSGVSGERLTASQRLDLEVTFTRSRAVISPASG</sequence>
<evidence type="ECO:0000313" key="1">
    <source>
        <dbReference type="EMBL" id="MCI0126553.1"/>
    </source>
</evidence>
<dbReference type="EMBL" id="JALAZD010000001">
    <property type="protein sequence ID" value="MCI0126553.1"/>
    <property type="molecule type" value="Genomic_DNA"/>
</dbReference>
<protein>
    <submittedName>
        <fullName evidence="1">Uncharacterized protein</fullName>
    </submittedName>
</protein>
<evidence type="ECO:0000313" key="2">
    <source>
        <dbReference type="Proteomes" id="UP001156140"/>
    </source>
</evidence>
<gene>
    <name evidence="1" type="ORF">ML536_06905</name>
</gene>